<dbReference type="PANTHER" id="PTHR43280:SF28">
    <property type="entry name" value="HTH-TYPE TRANSCRIPTIONAL ACTIVATOR RHAS"/>
    <property type="match status" value="1"/>
</dbReference>
<dbReference type="AlphaFoldDB" id="A0AAE3ENN3"/>
<proteinExistence type="predicted"/>
<dbReference type="Pfam" id="PF02311">
    <property type="entry name" value="AraC_binding"/>
    <property type="match status" value="1"/>
</dbReference>
<protein>
    <submittedName>
        <fullName evidence="5">AraC family transcriptional regulator</fullName>
    </submittedName>
</protein>
<dbReference type="InterPro" id="IPR018060">
    <property type="entry name" value="HTH_AraC"/>
</dbReference>
<dbReference type="InterPro" id="IPR009057">
    <property type="entry name" value="Homeodomain-like_sf"/>
</dbReference>
<dbReference type="RefSeq" id="WP_237240106.1">
    <property type="nucleotide sequence ID" value="NZ_JAKKDU010000011.1"/>
</dbReference>
<reference evidence="5" key="1">
    <citation type="submission" date="2022-01" db="EMBL/GenBank/DDBJ databases">
        <title>Draft genome sequence of Sabulilitoribacter arenilitoris KCTC 52401.</title>
        <authorList>
            <person name="Oh J.-S."/>
        </authorList>
    </citation>
    <scope>NUCLEOTIDE SEQUENCE</scope>
    <source>
        <strain evidence="5">HMF6543</strain>
    </source>
</reference>
<gene>
    <name evidence="5" type="ORF">L3X37_10380</name>
</gene>
<organism evidence="5 6">
    <name type="scientific">Wocania arenilitoris</name>
    <dbReference type="NCBI Taxonomy" id="2044858"/>
    <lineage>
        <taxon>Bacteria</taxon>
        <taxon>Pseudomonadati</taxon>
        <taxon>Bacteroidota</taxon>
        <taxon>Flavobacteriia</taxon>
        <taxon>Flavobacteriales</taxon>
        <taxon>Flavobacteriaceae</taxon>
        <taxon>Wocania</taxon>
    </lineage>
</organism>
<evidence type="ECO:0000313" key="5">
    <source>
        <dbReference type="EMBL" id="MCF7568768.1"/>
    </source>
</evidence>
<evidence type="ECO:0000259" key="4">
    <source>
        <dbReference type="PROSITE" id="PS01124"/>
    </source>
</evidence>
<name>A0AAE3ENN3_9FLAO</name>
<dbReference type="Pfam" id="PF12833">
    <property type="entry name" value="HTH_18"/>
    <property type="match status" value="1"/>
</dbReference>
<sequence length="291" mass="33834">MKKFDRTETKNRKILDLEKIGFDDFYIAGFQKIKSVEDSKEMQTHTDMIEILYIDKGLQYYKLGQKELMLNGGDILIIPPEKRHGTNNHPEDTANLFWIAFKIPKNRNRLLNLPLIETKHLINTFLNLPSCHFKGNAKIATTFSKIFEYYDLNEKVNSKIHLTSLFLQLLLIVIDASHKNKMDNSPSQEISNIANYIKNNPRKELSISYLSDLINLSESRFKHRFKKEIGIPPGEFIMRNKINYAKENFSNYDSIQDLAFALEFSSSNYFASVFKKYTGSTPTEYCKDTLS</sequence>
<dbReference type="InterPro" id="IPR003313">
    <property type="entry name" value="AraC-bd"/>
</dbReference>
<comment type="caution">
    <text evidence="5">The sequence shown here is derived from an EMBL/GenBank/DDBJ whole genome shotgun (WGS) entry which is preliminary data.</text>
</comment>
<dbReference type="PANTHER" id="PTHR43280">
    <property type="entry name" value="ARAC-FAMILY TRANSCRIPTIONAL REGULATOR"/>
    <property type="match status" value="1"/>
</dbReference>
<dbReference type="GO" id="GO:0043565">
    <property type="term" value="F:sequence-specific DNA binding"/>
    <property type="evidence" value="ECO:0007669"/>
    <property type="project" value="InterPro"/>
</dbReference>
<dbReference type="PROSITE" id="PS01124">
    <property type="entry name" value="HTH_ARAC_FAMILY_2"/>
    <property type="match status" value="1"/>
</dbReference>
<evidence type="ECO:0000256" key="2">
    <source>
        <dbReference type="ARBA" id="ARBA00023125"/>
    </source>
</evidence>
<evidence type="ECO:0000313" key="6">
    <source>
        <dbReference type="Proteomes" id="UP001199795"/>
    </source>
</evidence>
<dbReference type="SMART" id="SM00342">
    <property type="entry name" value="HTH_ARAC"/>
    <property type="match status" value="1"/>
</dbReference>
<dbReference type="Gene3D" id="1.10.10.60">
    <property type="entry name" value="Homeodomain-like"/>
    <property type="match status" value="2"/>
</dbReference>
<accession>A0AAE3ENN3</accession>
<keyword evidence="1" id="KW-0805">Transcription regulation</keyword>
<evidence type="ECO:0000256" key="1">
    <source>
        <dbReference type="ARBA" id="ARBA00023015"/>
    </source>
</evidence>
<keyword evidence="3" id="KW-0804">Transcription</keyword>
<dbReference type="SUPFAM" id="SSF51215">
    <property type="entry name" value="Regulatory protein AraC"/>
    <property type="match status" value="1"/>
</dbReference>
<dbReference type="InterPro" id="IPR014710">
    <property type="entry name" value="RmlC-like_jellyroll"/>
</dbReference>
<dbReference type="Proteomes" id="UP001199795">
    <property type="component" value="Unassembled WGS sequence"/>
</dbReference>
<dbReference type="SUPFAM" id="SSF46689">
    <property type="entry name" value="Homeodomain-like"/>
    <property type="match status" value="2"/>
</dbReference>
<dbReference type="EMBL" id="JAKKDU010000011">
    <property type="protein sequence ID" value="MCF7568768.1"/>
    <property type="molecule type" value="Genomic_DNA"/>
</dbReference>
<evidence type="ECO:0000256" key="3">
    <source>
        <dbReference type="ARBA" id="ARBA00023163"/>
    </source>
</evidence>
<keyword evidence="2" id="KW-0238">DNA-binding</keyword>
<dbReference type="InterPro" id="IPR037923">
    <property type="entry name" value="HTH-like"/>
</dbReference>
<feature type="domain" description="HTH araC/xylS-type" evidence="4">
    <location>
        <begin position="191"/>
        <end position="288"/>
    </location>
</feature>
<dbReference type="GO" id="GO:0003700">
    <property type="term" value="F:DNA-binding transcription factor activity"/>
    <property type="evidence" value="ECO:0007669"/>
    <property type="project" value="InterPro"/>
</dbReference>
<dbReference type="Gene3D" id="2.60.120.10">
    <property type="entry name" value="Jelly Rolls"/>
    <property type="match status" value="1"/>
</dbReference>
<keyword evidence="6" id="KW-1185">Reference proteome</keyword>